<dbReference type="SUPFAM" id="SSF54427">
    <property type="entry name" value="NTF2-like"/>
    <property type="match status" value="1"/>
</dbReference>
<keyword evidence="1" id="KW-0472">Membrane</keyword>
<organism evidence="4 5">
    <name type="scientific">Tahibacter amnicola</name>
    <dbReference type="NCBI Taxonomy" id="2976241"/>
    <lineage>
        <taxon>Bacteria</taxon>
        <taxon>Pseudomonadati</taxon>
        <taxon>Pseudomonadota</taxon>
        <taxon>Gammaproteobacteria</taxon>
        <taxon>Lysobacterales</taxon>
        <taxon>Rhodanobacteraceae</taxon>
        <taxon>Tahibacter</taxon>
    </lineage>
</organism>
<dbReference type="InterPro" id="IPR032710">
    <property type="entry name" value="NTF2-like_dom_sf"/>
</dbReference>
<proteinExistence type="predicted"/>
<evidence type="ECO:0000313" key="5">
    <source>
        <dbReference type="Proteomes" id="UP001064632"/>
    </source>
</evidence>
<evidence type="ECO:0000313" key="4">
    <source>
        <dbReference type="EMBL" id="UXI68261.1"/>
    </source>
</evidence>
<dbReference type="EMBL" id="CP104694">
    <property type="protein sequence ID" value="UXI68261.1"/>
    <property type="molecule type" value="Genomic_DNA"/>
</dbReference>
<dbReference type="SMART" id="SM00978">
    <property type="entry name" value="Tim44"/>
    <property type="match status" value="1"/>
</dbReference>
<keyword evidence="5" id="KW-1185">Reference proteome</keyword>
<reference evidence="4" key="1">
    <citation type="submission" date="2022-09" db="EMBL/GenBank/DDBJ databases">
        <title>Tahibacter sp. nov., isolated from a fresh water.</title>
        <authorList>
            <person name="Baek J.H."/>
            <person name="Lee J.K."/>
            <person name="Kim J.M."/>
            <person name="Jeon C.O."/>
        </authorList>
    </citation>
    <scope>NUCLEOTIDE SEQUENCE</scope>
    <source>
        <strain evidence="4">W38</strain>
    </source>
</reference>
<dbReference type="RefSeq" id="WP_261695221.1">
    <property type="nucleotide sequence ID" value="NZ_CP104694.1"/>
</dbReference>
<protein>
    <submittedName>
        <fullName evidence="4">Tim44-like domain-containing protein</fullName>
    </submittedName>
</protein>
<evidence type="ECO:0000259" key="3">
    <source>
        <dbReference type="SMART" id="SM00978"/>
    </source>
</evidence>
<accession>A0ABY6BI15</accession>
<feature type="transmembrane region" description="Helical" evidence="1">
    <location>
        <begin position="41"/>
        <end position="61"/>
    </location>
</feature>
<evidence type="ECO:0000256" key="2">
    <source>
        <dbReference type="SAM" id="SignalP"/>
    </source>
</evidence>
<dbReference type="InterPro" id="IPR007379">
    <property type="entry name" value="Tim44-like_dom"/>
</dbReference>
<feature type="chain" id="PRO_5046682936" evidence="2">
    <location>
        <begin position="26"/>
        <end position="245"/>
    </location>
</feature>
<feature type="signal peptide" evidence="2">
    <location>
        <begin position="1"/>
        <end position="25"/>
    </location>
</feature>
<dbReference type="Proteomes" id="UP001064632">
    <property type="component" value="Chromosome"/>
</dbReference>
<feature type="domain" description="Tim44-like" evidence="3">
    <location>
        <begin position="70"/>
        <end position="218"/>
    </location>
</feature>
<keyword evidence="2" id="KW-0732">Signal</keyword>
<gene>
    <name evidence="4" type="ORF">N4264_01020</name>
</gene>
<dbReference type="Pfam" id="PF04280">
    <property type="entry name" value="Tim44"/>
    <property type="match status" value="1"/>
</dbReference>
<evidence type="ECO:0000256" key="1">
    <source>
        <dbReference type="SAM" id="Phobius"/>
    </source>
</evidence>
<sequence length="245" mass="27749">MKQRVLIAVCAIVLAGLLLAEPALAGPGGKIARAVFETFWGKVALAGLTIVFAPIIIYTLVREKLAERRALRDLHFMARHHQLFDWLGVHQRAIDCFTRVHAAWSREDVREAAEWMTEWYWQNQQVAHLARWEREGLRNVCQVRRLRQVRPLLFAHHNNGAEHEGSLLVLSITANLCDYLQARATGVVVEGSKAFKDVTTLWTFVVCDGRWRVANIEEDTLSLMYARYAATLPPVESTLGHSLSA</sequence>
<keyword evidence="1" id="KW-1133">Transmembrane helix</keyword>
<name>A0ABY6BI15_9GAMM</name>
<dbReference type="Gene3D" id="3.10.450.240">
    <property type="match status" value="1"/>
</dbReference>
<keyword evidence="1" id="KW-0812">Transmembrane</keyword>